<keyword evidence="7" id="KW-1015">Disulfide bond</keyword>
<sequence length="200" mass="22642">MSSVELKRAWNVSRNPERSGHREQSRLPTVSYNSRESREMALFLLVFLTLQALVLSTQGQEAYDNLSEDFKKGVNLALQKLSSHSGVQHHFLFFRSITKSDINPGFDVRYIYHHFLLKPTHCPKGTSDSTVCHFRNDRPPIDCAVCYKTFGGDIEAEPKPYVHCIHKPSLTEDMKALRIEQCNIIGYGSGTPTLLASRGD</sequence>
<dbReference type="Proteomes" id="UP001497482">
    <property type="component" value="Chromosome 21"/>
</dbReference>
<dbReference type="AlphaFoldDB" id="A0AAV2L9H6"/>
<dbReference type="PANTHER" id="PTHR15106:SF2">
    <property type="entry name" value="RETINOIC ACID RECEPTOR RESPONDER PROTEIN 2"/>
    <property type="match status" value="1"/>
</dbReference>
<keyword evidence="11" id="KW-1185">Reference proteome</keyword>
<evidence type="ECO:0000256" key="3">
    <source>
        <dbReference type="ARBA" id="ARBA00022500"/>
    </source>
</evidence>
<evidence type="ECO:0000256" key="1">
    <source>
        <dbReference type="ARBA" id="ARBA00004613"/>
    </source>
</evidence>
<keyword evidence="6" id="KW-0221">Differentiation</keyword>
<dbReference type="GO" id="GO:0050994">
    <property type="term" value="P:regulation of lipid catabolic process"/>
    <property type="evidence" value="ECO:0007669"/>
    <property type="project" value="InterPro"/>
</dbReference>
<organism evidence="10 11">
    <name type="scientific">Knipowitschia caucasica</name>
    <name type="common">Caucasian dwarf goby</name>
    <name type="synonym">Pomatoschistus caucasicus</name>
    <dbReference type="NCBI Taxonomy" id="637954"/>
    <lineage>
        <taxon>Eukaryota</taxon>
        <taxon>Metazoa</taxon>
        <taxon>Chordata</taxon>
        <taxon>Craniata</taxon>
        <taxon>Vertebrata</taxon>
        <taxon>Euteleostomi</taxon>
        <taxon>Actinopterygii</taxon>
        <taxon>Neopterygii</taxon>
        <taxon>Teleostei</taxon>
        <taxon>Neoteleostei</taxon>
        <taxon>Acanthomorphata</taxon>
        <taxon>Gobiaria</taxon>
        <taxon>Gobiiformes</taxon>
        <taxon>Gobioidei</taxon>
        <taxon>Gobiidae</taxon>
        <taxon>Gobiinae</taxon>
        <taxon>Knipowitschia</taxon>
    </lineage>
</organism>
<evidence type="ECO:0000256" key="6">
    <source>
        <dbReference type="ARBA" id="ARBA00022782"/>
    </source>
</evidence>
<evidence type="ECO:0000256" key="4">
    <source>
        <dbReference type="ARBA" id="ARBA00022525"/>
    </source>
</evidence>
<accession>A0AAV2L9H6</accession>
<dbReference type="SUPFAM" id="SSF54403">
    <property type="entry name" value="Cystatin/monellin"/>
    <property type="match status" value="1"/>
</dbReference>
<keyword evidence="5" id="KW-0732">Signal</keyword>
<evidence type="ECO:0000313" key="11">
    <source>
        <dbReference type="Proteomes" id="UP001497482"/>
    </source>
</evidence>
<evidence type="ECO:0000256" key="5">
    <source>
        <dbReference type="ARBA" id="ARBA00022729"/>
    </source>
</evidence>
<evidence type="ECO:0000256" key="8">
    <source>
        <dbReference type="ARBA" id="ARBA00023198"/>
    </source>
</evidence>
<dbReference type="PANTHER" id="PTHR15106">
    <property type="entry name" value="RETINOIC ACID RECEPTOR RESPONDER PROTEIN 2"/>
    <property type="match status" value="1"/>
</dbReference>
<evidence type="ECO:0000313" key="10">
    <source>
        <dbReference type="EMBL" id="CAL1597221.1"/>
    </source>
</evidence>
<name>A0AAV2L9H6_KNICA</name>
<reference evidence="10 11" key="1">
    <citation type="submission" date="2024-04" db="EMBL/GenBank/DDBJ databases">
        <authorList>
            <person name="Waldvogel A.-M."/>
            <person name="Schoenle A."/>
        </authorList>
    </citation>
    <scope>NUCLEOTIDE SEQUENCE [LARGE SCALE GENOMIC DNA]</scope>
</reference>
<keyword evidence="4" id="KW-0964">Secreted</keyword>
<dbReference type="GO" id="GO:0006935">
    <property type="term" value="P:chemotaxis"/>
    <property type="evidence" value="ECO:0007669"/>
    <property type="project" value="UniProtKB-KW"/>
</dbReference>
<gene>
    <name evidence="10" type="ORF">KC01_LOCUS25759</name>
</gene>
<dbReference type="InterPro" id="IPR029562">
    <property type="entry name" value="Chemerin"/>
</dbReference>
<keyword evidence="3" id="KW-0145">Chemotaxis</keyword>
<dbReference type="GO" id="GO:0030154">
    <property type="term" value="P:cell differentiation"/>
    <property type="evidence" value="ECO:0007669"/>
    <property type="project" value="UniProtKB-KW"/>
</dbReference>
<evidence type="ECO:0000256" key="7">
    <source>
        <dbReference type="ARBA" id="ARBA00023157"/>
    </source>
</evidence>
<keyword evidence="8" id="KW-0395">Inflammatory response</keyword>
<dbReference type="GO" id="GO:0006954">
    <property type="term" value="P:inflammatory response"/>
    <property type="evidence" value="ECO:0007669"/>
    <property type="project" value="UniProtKB-KW"/>
</dbReference>
<evidence type="ECO:0000256" key="9">
    <source>
        <dbReference type="ARBA" id="ARBA00032785"/>
    </source>
</evidence>
<protein>
    <recommendedName>
        <fullName evidence="2">Retinoic acid receptor responder protein 2</fullName>
    </recommendedName>
    <alternativeName>
        <fullName evidence="9">Chemerin</fullName>
    </alternativeName>
</protein>
<comment type="subcellular location">
    <subcellularLocation>
        <location evidence="1">Secreted</location>
    </subcellularLocation>
</comment>
<dbReference type="GO" id="GO:0005102">
    <property type="term" value="F:signaling receptor binding"/>
    <property type="evidence" value="ECO:0007669"/>
    <property type="project" value="InterPro"/>
</dbReference>
<dbReference type="EMBL" id="OZ035843">
    <property type="protein sequence ID" value="CAL1597221.1"/>
    <property type="molecule type" value="Genomic_DNA"/>
</dbReference>
<dbReference type="GO" id="GO:0005576">
    <property type="term" value="C:extracellular region"/>
    <property type="evidence" value="ECO:0007669"/>
    <property type="project" value="UniProtKB-SubCell"/>
</dbReference>
<dbReference type="InterPro" id="IPR046350">
    <property type="entry name" value="Cystatin_sf"/>
</dbReference>
<evidence type="ECO:0000256" key="2">
    <source>
        <dbReference type="ARBA" id="ARBA00018808"/>
    </source>
</evidence>
<proteinExistence type="predicted"/>